<dbReference type="InterPro" id="IPR014030">
    <property type="entry name" value="Ketoacyl_synth_N"/>
</dbReference>
<feature type="domain" description="Beta-ketoacyl synthase-like N-terminal" evidence="1">
    <location>
        <begin position="1"/>
        <end position="40"/>
    </location>
</feature>
<gene>
    <name evidence="2" type="ORF">CEN50_22525</name>
</gene>
<feature type="non-terminal residue" evidence="2">
    <location>
        <position position="51"/>
    </location>
</feature>
<evidence type="ECO:0000313" key="2">
    <source>
        <dbReference type="EMBL" id="PLZ95386.1"/>
    </source>
</evidence>
<sequence>MEKIAIIGFSCLFPDAKNPEEFWQNLIQKKDSTSSITSEELGVDPQIFYEP</sequence>
<comment type="caution">
    <text evidence="2">The sequence shown here is derived from an EMBL/GenBank/DDBJ whole genome shotgun (WGS) entry which is preliminary data.</text>
</comment>
<dbReference type="SUPFAM" id="SSF53901">
    <property type="entry name" value="Thiolase-like"/>
    <property type="match status" value="1"/>
</dbReference>
<proteinExistence type="predicted"/>
<dbReference type="EMBL" id="NMQA01000314">
    <property type="protein sequence ID" value="PLZ95386.1"/>
    <property type="molecule type" value="Genomic_DNA"/>
</dbReference>
<organism evidence="2 3">
    <name type="scientific">Fischerella thermalis CCMEE 5268</name>
    <dbReference type="NCBI Taxonomy" id="2019662"/>
    <lineage>
        <taxon>Bacteria</taxon>
        <taxon>Bacillati</taxon>
        <taxon>Cyanobacteriota</taxon>
        <taxon>Cyanophyceae</taxon>
        <taxon>Nostocales</taxon>
        <taxon>Hapalosiphonaceae</taxon>
        <taxon>Fischerella</taxon>
    </lineage>
</organism>
<evidence type="ECO:0000313" key="3">
    <source>
        <dbReference type="Proteomes" id="UP000235025"/>
    </source>
</evidence>
<name>A0A2N6KAM2_9CYAN</name>
<dbReference type="Pfam" id="PF00109">
    <property type="entry name" value="ketoacyl-synt"/>
    <property type="match status" value="1"/>
</dbReference>
<dbReference type="Gene3D" id="3.40.47.10">
    <property type="match status" value="1"/>
</dbReference>
<evidence type="ECO:0000259" key="1">
    <source>
        <dbReference type="Pfam" id="PF00109"/>
    </source>
</evidence>
<dbReference type="GO" id="GO:0016746">
    <property type="term" value="F:acyltransferase activity"/>
    <property type="evidence" value="ECO:0007669"/>
    <property type="project" value="InterPro"/>
</dbReference>
<dbReference type="InterPro" id="IPR016039">
    <property type="entry name" value="Thiolase-like"/>
</dbReference>
<protein>
    <recommendedName>
        <fullName evidence="1">Beta-ketoacyl synthase-like N-terminal domain-containing protein</fullName>
    </recommendedName>
</protein>
<dbReference type="AlphaFoldDB" id="A0A2N6KAM2"/>
<accession>A0A2N6KAM2</accession>
<dbReference type="RefSeq" id="WP_276527205.1">
    <property type="nucleotide sequence ID" value="NZ_NMQA01000314.1"/>
</dbReference>
<reference evidence="2 3" key="1">
    <citation type="submission" date="2017-07" db="EMBL/GenBank/DDBJ databases">
        <title>Genomes of Fischerella (Mastigocladus) sp. strains.</title>
        <authorList>
            <person name="Miller S.R."/>
        </authorList>
    </citation>
    <scope>NUCLEOTIDE SEQUENCE [LARGE SCALE GENOMIC DNA]</scope>
    <source>
        <strain evidence="2 3">CCMEE 5268</strain>
    </source>
</reference>
<dbReference type="Proteomes" id="UP000235025">
    <property type="component" value="Unassembled WGS sequence"/>
</dbReference>